<name>T1HVK2_RHOPR</name>
<dbReference type="Proteomes" id="UP000015103">
    <property type="component" value="Unassembled WGS sequence"/>
</dbReference>
<feature type="region of interest" description="Disordered" evidence="1">
    <location>
        <begin position="124"/>
        <end position="172"/>
    </location>
</feature>
<reference evidence="3" key="1">
    <citation type="submission" date="2015-05" db="UniProtKB">
        <authorList>
            <consortium name="EnsemblMetazoa"/>
        </authorList>
    </citation>
    <scope>IDENTIFICATION</scope>
</reference>
<sequence>MVEMIIYILENDSTHSDAASMYVIVTSAPDDLIPNYCCISKFEEIMFIGHFMEEQCHNHSSSPKEQMKSDYRNKLLSERVALLKQEIQTKRALLLLETQGIVVTMVKEEECYWSSLSRADSIISDESQSTRETSGHKKRVRAKESEEQRQRRLERGRERERARRAAETEEERARRLEIKRRKDRERRACESEEKRRARLKRKAERDRERRANETPEERRRRLDRIRERERMRRSMQSEEQREIRRLQIRQWARERRAQKAPKKGFIPENSLEVVIIEKDM</sequence>
<dbReference type="InParanoid" id="T1HVK2"/>
<dbReference type="AlphaFoldDB" id="T1HVK2"/>
<feature type="domain" description="STPR" evidence="2">
    <location>
        <begin position="195"/>
        <end position="262"/>
    </location>
</feature>
<proteinExistence type="predicted"/>
<dbReference type="EnsemblMetazoa" id="RPRC008072-RA">
    <property type="protein sequence ID" value="RPRC008072-PA"/>
    <property type="gene ID" value="RPRC008072"/>
</dbReference>
<evidence type="ECO:0000313" key="3">
    <source>
        <dbReference type="EnsemblMetazoa" id="RPRC008072-PA"/>
    </source>
</evidence>
<dbReference type="eggNOG" id="ENOG502SF1U">
    <property type="taxonomic scope" value="Eukaryota"/>
</dbReference>
<organism evidence="3 4">
    <name type="scientific">Rhodnius prolixus</name>
    <name type="common">Triatomid bug</name>
    <dbReference type="NCBI Taxonomy" id="13249"/>
    <lineage>
        <taxon>Eukaryota</taxon>
        <taxon>Metazoa</taxon>
        <taxon>Ecdysozoa</taxon>
        <taxon>Arthropoda</taxon>
        <taxon>Hexapoda</taxon>
        <taxon>Insecta</taxon>
        <taxon>Pterygota</taxon>
        <taxon>Neoptera</taxon>
        <taxon>Paraneoptera</taxon>
        <taxon>Hemiptera</taxon>
        <taxon>Heteroptera</taxon>
        <taxon>Panheteroptera</taxon>
        <taxon>Cimicomorpha</taxon>
        <taxon>Reduviidae</taxon>
        <taxon>Triatominae</taxon>
        <taxon>Rhodnius</taxon>
    </lineage>
</organism>
<feature type="region of interest" description="Disordered" evidence="1">
    <location>
        <begin position="187"/>
        <end position="219"/>
    </location>
</feature>
<protein>
    <recommendedName>
        <fullName evidence="2">STPR domain-containing protein</fullName>
    </recommendedName>
</protein>
<accession>T1HVK2</accession>
<dbReference type="Pfam" id="PF21107">
    <property type="entry name" value="STPRs"/>
    <property type="match status" value="1"/>
</dbReference>
<dbReference type="HOGENOM" id="CLU_995034_0_0_1"/>
<dbReference type="STRING" id="13249.T1HVK2"/>
<dbReference type="VEuPathDB" id="VectorBase:RPRC008072"/>
<feature type="compositionally biased region" description="Basic and acidic residues" evidence="1">
    <location>
        <begin position="142"/>
        <end position="172"/>
    </location>
</feature>
<dbReference type="EMBL" id="ACPB03010105">
    <property type="status" value="NOT_ANNOTATED_CDS"/>
    <property type="molecule type" value="Genomic_DNA"/>
</dbReference>
<feature type="compositionally biased region" description="Basic and acidic residues" evidence="1">
    <location>
        <begin position="203"/>
        <end position="219"/>
    </location>
</feature>
<dbReference type="InterPro" id="IPR048998">
    <property type="entry name" value="STPR"/>
</dbReference>
<evidence type="ECO:0000256" key="1">
    <source>
        <dbReference type="SAM" id="MobiDB-lite"/>
    </source>
</evidence>
<evidence type="ECO:0000313" key="4">
    <source>
        <dbReference type="Proteomes" id="UP000015103"/>
    </source>
</evidence>
<evidence type="ECO:0000259" key="2">
    <source>
        <dbReference type="Pfam" id="PF21107"/>
    </source>
</evidence>
<keyword evidence="4" id="KW-1185">Reference proteome</keyword>